<keyword evidence="2" id="KW-1185">Reference proteome</keyword>
<evidence type="ECO:0000313" key="2">
    <source>
        <dbReference type="Proteomes" id="UP001055658"/>
    </source>
</evidence>
<dbReference type="Proteomes" id="UP001055658">
    <property type="component" value="Chromosome"/>
</dbReference>
<accession>A0ABY4VG77</accession>
<organism evidence="1 2">
    <name type="scientific">Microbulbifer variabilis</name>
    <dbReference type="NCBI Taxonomy" id="266805"/>
    <lineage>
        <taxon>Bacteria</taxon>
        <taxon>Pseudomonadati</taxon>
        <taxon>Pseudomonadota</taxon>
        <taxon>Gammaproteobacteria</taxon>
        <taxon>Cellvibrionales</taxon>
        <taxon>Microbulbiferaceae</taxon>
        <taxon>Microbulbifer</taxon>
    </lineage>
</organism>
<name>A0ABY4VG77_9GAMM</name>
<protein>
    <recommendedName>
        <fullName evidence="3">Apea-like HEPN domain-containing protein</fullName>
    </recommendedName>
</protein>
<sequence length="206" mass="24411">MRMLHWVVVEQNNKQYLLEMPHRLYYEFSVRSCIKSQELMGDIKRVQAENKGNHSGELEALLYEQRLSMINVPIYAALSLEAYINYYASRYSMPFQKDIDRLSTVKKWNIYSNWKTKKTIDKDALDKIKEIFDLRDQFVHSKPELVEHGTQEPPKGKSVQARIEVIDKSKLIFDLNCIYEAIFKIDSDEGDDHKKAPWLYELRKKS</sequence>
<dbReference type="RefSeq" id="WP_252084525.1">
    <property type="nucleotide sequence ID" value="NZ_CP092418.1"/>
</dbReference>
<reference evidence="1" key="1">
    <citation type="submission" date="2022-02" db="EMBL/GenBank/DDBJ databases">
        <title>Coral-associated bacteria.</title>
        <authorList>
            <person name="Tang K."/>
            <person name="Wang X."/>
        </authorList>
    </citation>
    <scope>NUCLEOTIDE SEQUENCE</scope>
    <source>
        <strain evidence="1">SCSIO 43006</strain>
    </source>
</reference>
<proteinExistence type="predicted"/>
<evidence type="ECO:0008006" key="3">
    <source>
        <dbReference type="Google" id="ProtNLM"/>
    </source>
</evidence>
<gene>
    <name evidence="1" type="ORF">MJO52_03230</name>
</gene>
<dbReference type="EMBL" id="CP092418">
    <property type="protein sequence ID" value="USD22163.1"/>
    <property type="molecule type" value="Genomic_DNA"/>
</dbReference>
<evidence type="ECO:0000313" key="1">
    <source>
        <dbReference type="EMBL" id="USD22163.1"/>
    </source>
</evidence>